<feature type="region of interest" description="Disordered" evidence="1">
    <location>
        <begin position="215"/>
        <end position="257"/>
    </location>
</feature>
<dbReference type="EMBL" id="CAAALY010005250">
    <property type="protein sequence ID" value="VEL09014.1"/>
    <property type="molecule type" value="Genomic_DNA"/>
</dbReference>
<feature type="compositionally biased region" description="Low complexity" evidence="1">
    <location>
        <begin position="349"/>
        <end position="363"/>
    </location>
</feature>
<reference evidence="2" key="1">
    <citation type="submission" date="2018-11" db="EMBL/GenBank/DDBJ databases">
        <authorList>
            <consortium name="Pathogen Informatics"/>
        </authorList>
    </citation>
    <scope>NUCLEOTIDE SEQUENCE</scope>
</reference>
<gene>
    <name evidence="2" type="ORF">PXEA_LOCUS2454</name>
</gene>
<evidence type="ECO:0000256" key="1">
    <source>
        <dbReference type="SAM" id="MobiDB-lite"/>
    </source>
</evidence>
<dbReference type="AlphaFoldDB" id="A0A448WDG0"/>
<feature type="compositionally biased region" description="Pro residues" evidence="1">
    <location>
        <begin position="464"/>
        <end position="473"/>
    </location>
</feature>
<evidence type="ECO:0000313" key="3">
    <source>
        <dbReference type="Proteomes" id="UP000784294"/>
    </source>
</evidence>
<feature type="compositionally biased region" description="Low complexity" evidence="1">
    <location>
        <begin position="192"/>
        <end position="206"/>
    </location>
</feature>
<feature type="compositionally biased region" description="Polar residues" evidence="1">
    <location>
        <begin position="220"/>
        <end position="242"/>
    </location>
</feature>
<protein>
    <submittedName>
        <fullName evidence="2">Uncharacterized protein</fullName>
    </submittedName>
</protein>
<feature type="region of interest" description="Disordered" evidence="1">
    <location>
        <begin position="306"/>
        <end position="476"/>
    </location>
</feature>
<proteinExistence type="predicted"/>
<feature type="compositionally biased region" description="Low complexity" evidence="1">
    <location>
        <begin position="322"/>
        <end position="333"/>
    </location>
</feature>
<feature type="region of interest" description="Disordered" evidence="1">
    <location>
        <begin position="187"/>
        <end position="206"/>
    </location>
</feature>
<comment type="caution">
    <text evidence="2">The sequence shown here is derived from an EMBL/GenBank/DDBJ whole genome shotgun (WGS) entry which is preliminary data.</text>
</comment>
<dbReference type="OrthoDB" id="9943255at2759"/>
<keyword evidence="3" id="KW-1185">Reference proteome</keyword>
<sequence length="515" mass="53606">MATYERVGNGVAGSGTGPTILEEETWLYKPSKATGQALNGDTLTQWLRSVFESPSSSFSIYRKDLLLRLEAILLRQVTGVPLLAKLSGSVPSLACSDSAEASCQHLQHQNYHHQLLAQRTSPAGRSTSRHLSEVSNPLSSLHGPLLASSAFNGALLSRPLGGSYNGPCVMAGIGSLGGCTNTFNRPRRVHRPSLSQQQVLPSPLLPMQPNVGQSDFVISPLSTSNSRTSLNQLSNQLPSTGPSGMGREQTGSRHLVSSISNPGSCEELGRLSGQQAADVHSIARLQEENLKAHVAALVAARHGGSQASIISSNGGGAEGARSSSNPGSPYGSNQRLNSQPQPGYIIALTGPGSTGPTSVPGHTRQQSASPPPLPHAVWDSIAPSASAASSRTVPSEDMAGTTSGLPATQLLRNPPFCASLQSPQTSASSHSLASSSPTFNAYMNRRPVADGSVPPPTNRLSPGPLQPTPPLPPSYQVGQTASAQALLRCSIPAPKTGAVPSRRLAPCTQTGYERH</sequence>
<accession>A0A448WDG0</accession>
<evidence type="ECO:0000313" key="2">
    <source>
        <dbReference type="EMBL" id="VEL09014.1"/>
    </source>
</evidence>
<organism evidence="2 3">
    <name type="scientific">Protopolystoma xenopodis</name>
    <dbReference type="NCBI Taxonomy" id="117903"/>
    <lineage>
        <taxon>Eukaryota</taxon>
        <taxon>Metazoa</taxon>
        <taxon>Spiralia</taxon>
        <taxon>Lophotrochozoa</taxon>
        <taxon>Platyhelminthes</taxon>
        <taxon>Monogenea</taxon>
        <taxon>Polyopisthocotylea</taxon>
        <taxon>Polystomatidea</taxon>
        <taxon>Polystomatidae</taxon>
        <taxon>Protopolystoma</taxon>
    </lineage>
</organism>
<feature type="compositionally biased region" description="Low complexity" evidence="1">
    <location>
        <begin position="419"/>
        <end position="438"/>
    </location>
</feature>
<feature type="compositionally biased region" description="Low complexity" evidence="1">
    <location>
        <begin position="380"/>
        <end position="390"/>
    </location>
</feature>
<dbReference type="Proteomes" id="UP000784294">
    <property type="component" value="Unassembled WGS sequence"/>
</dbReference>
<feature type="region of interest" description="Disordered" evidence="1">
    <location>
        <begin position="493"/>
        <end position="515"/>
    </location>
</feature>
<name>A0A448WDG0_9PLAT</name>